<evidence type="ECO:0000313" key="2">
    <source>
        <dbReference type="Proteomes" id="UP000216444"/>
    </source>
</evidence>
<evidence type="ECO:0008006" key="3">
    <source>
        <dbReference type="Google" id="ProtNLM"/>
    </source>
</evidence>
<dbReference type="Proteomes" id="UP000216444">
    <property type="component" value="Unassembled WGS sequence"/>
</dbReference>
<organism evidence="1 2">
    <name type="scientific">Bifidobacterium tissieri</name>
    <dbReference type="NCBI Taxonomy" id="1630162"/>
    <lineage>
        <taxon>Bacteria</taxon>
        <taxon>Bacillati</taxon>
        <taxon>Actinomycetota</taxon>
        <taxon>Actinomycetes</taxon>
        <taxon>Bifidobacteriales</taxon>
        <taxon>Bifidobacteriaceae</taxon>
        <taxon>Bifidobacterium</taxon>
    </lineage>
</organism>
<evidence type="ECO:0000313" key="1">
    <source>
        <dbReference type="EMBL" id="OZG57315.1"/>
    </source>
</evidence>
<comment type="caution">
    <text evidence="1">The sequence shown here is derived from an EMBL/GenBank/DDBJ whole genome shotgun (WGS) entry which is preliminary data.</text>
</comment>
<dbReference type="EMBL" id="MWWV01000009">
    <property type="protein sequence ID" value="OZG57315.1"/>
    <property type="molecule type" value="Genomic_DNA"/>
</dbReference>
<reference evidence="1 2" key="1">
    <citation type="journal article" date="2017" name="BMC Genomics">
        <title>Comparative genomic and phylogenomic analyses of the Bifidobacteriaceae family.</title>
        <authorList>
            <person name="Lugli G.A."/>
            <person name="Milani C."/>
            <person name="Turroni F."/>
            <person name="Duranti S."/>
            <person name="Mancabelli L."/>
            <person name="Mangifesta M."/>
            <person name="Ferrario C."/>
            <person name="Modesto M."/>
            <person name="Mattarelli P."/>
            <person name="Jiri K."/>
            <person name="van Sinderen D."/>
            <person name="Ventura M."/>
        </authorList>
    </citation>
    <scope>NUCLEOTIDE SEQUENCE [LARGE SCALE GENOMIC DNA]</scope>
    <source>
        <strain evidence="1 2">DSM 100201</strain>
    </source>
</reference>
<protein>
    <recommendedName>
        <fullName evidence="3">DUF4417 domain-containing protein</fullName>
    </recommendedName>
</protein>
<dbReference type="RefSeq" id="WP_094664038.1">
    <property type="nucleotide sequence ID" value="NZ_MWWV01000009.1"/>
</dbReference>
<keyword evidence="2" id="KW-1185">Reference proteome</keyword>
<dbReference type="Pfam" id="PF14386">
    <property type="entry name" value="DUF4417"/>
    <property type="match status" value="1"/>
</dbReference>
<sequence length="233" mass="26797">MIHTLVDILKLIEQYQHYLEQQGVNFDSQGFPHLRREWYLKEWPDVIVTYKERKSTLVKNPSNTVLCFYCADGLIYPRLEHALDEIDNYRPFMGIIGSDVTVTEDMDIEWQRTTILLNQLFNAILAVNGIRIAQNLRIGLPSTLACLLNIPANVMCASSTLGCSPTQQGDISYSVKLHTLRPSAVMLYGKEDLIMEQQLDSAGIPYRRYDDVHTLYKTNSFSLRTEPRHKLDN</sequence>
<dbReference type="AlphaFoldDB" id="A0A261FE60"/>
<dbReference type="InterPro" id="IPR025530">
    <property type="entry name" value="DUF4417"/>
</dbReference>
<gene>
    <name evidence="1" type="ORF">BTIS_1409</name>
</gene>
<accession>A0A261FE60</accession>
<name>A0A261FE60_9BIFI</name>
<proteinExistence type="predicted"/>